<keyword evidence="7 8" id="KW-0407">Ion channel</keyword>
<comment type="subcellular location">
    <subcellularLocation>
        <location evidence="1">Membrane</location>
        <topology evidence="1">Multi-pass membrane protein</topology>
    </subcellularLocation>
</comment>
<dbReference type="SUPFAM" id="SSF81324">
    <property type="entry name" value="Voltage-gated potassium channels"/>
    <property type="match status" value="2"/>
</dbReference>
<dbReference type="PANTHER" id="PTHR11003:SF334">
    <property type="entry name" value="FI03418P"/>
    <property type="match status" value="1"/>
</dbReference>
<comment type="caution">
    <text evidence="13">The sequence shown here is derived from an EMBL/GenBank/DDBJ whole genome shotgun (WGS) entry which is preliminary data.</text>
</comment>
<keyword evidence="14" id="KW-1185">Reference proteome</keyword>
<feature type="domain" description="Potassium channel" evidence="12">
    <location>
        <begin position="312"/>
        <end position="391"/>
    </location>
</feature>
<feature type="compositionally biased region" description="Acidic residues" evidence="10">
    <location>
        <begin position="277"/>
        <end position="286"/>
    </location>
</feature>
<feature type="transmembrane region" description="Helical" evidence="11">
    <location>
        <begin position="305"/>
        <end position="325"/>
    </location>
</feature>
<dbReference type="Proteomes" id="UP001292079">
    <property type="component" value="Unassembled WGS sequence"/>
</dbReference>
<dbReference type="GO" id="GO:0022841">
    <property type="term" value="F:potassium ion leak channel activity"/>
    <property type="evidence" value="ECO:0007669"/>
    <property type="project" value="TreeGrafter"/>
</dbReference>
<evidence type="ECO:0000256" key="6">
    <source>
        <dbReference type="ARBA" id="ARBA00023136"/>
    </source>
</evidence>
<dbReference type="Gene3D" id="1.10.287.70">
    <property type="match status" value="1"/>
</dbReference>
<keyword evidence="5 8" id="KW-0406">Ion transport</keyword>
<feature type="transmembrane region" description="Helical" evidence="11">
    <location>
        <begin position="162"/>
        <end position="181"/>
    </location>
</feature>
<feature type="region of interest" description="Disordered" evidence="10">
    <location>
        <begin position="260"/>
        <end position="286"/>
    </location>
</feature>
<keyword evidence="9" id="KW-0175">Coiled coil</keyword>
<evidence type="ECO:0000256" key="11">
    <source>
        <dbReference type="SAM" id="Phobius"/>
    </source>
</evidence>
<keyword evidence="6 11" id="KW-0472">Membrane</keyword>
<keyword evidence="3 8" id="KW-0812">Transmembrane</keyword>
<feature type="transmembrane region" description="Helical" evidence="11">
    <location>
        <begin position="57"/>
        <end position="74"/>
    </location>
</feature>
<feature type="compositionally biased region" description="Polar residues" evidence="10">
    <location>
        <begin position="487"/>
        <end position="502"/>
    </location>
</feature>
<keyword evidence="4 11" id="KW-1133">Transmembrane helix</keyword>
<dbReference type="Pfam" id="PF07885">
    <property type="entry name" value="Ion_trans_2"/>
    <property type="match status" value="2"/>
</dbReference>
<evidence type="ECO:0000256" key="8">
    <source>
        <dbReference type="RuleBase" id="RU003857"/>
    </source>
</evidence>
<protein>
    <recommendedName>
        <fullName evidence="12">Potassium channel domain-containing protein</fullName>
    </recommendedName>
</protein>
<evidence type="ECO:0000256" key="3">
    <source>
        <dbReference type="ARBA" id="ARBA00022692"/>
    </source>
</evidence>
<dbReference type="GO" id="GO:0015271">
    <property type="term" value="F:outward rectifier potassium channel activity"/>
    <property type="evidence" value="ECO:0007669"/>
    <property type="project" value="TreeGrafter"/>
</dbReference>
<dbReference type="AlphaFoldDB" id="A0AAE1ZAJ4"/>
<dbReference type="GO" id="GO:0030322">
    <property type="term" value="P:stabilization of membrane potential"/>
    <property type="evidence" value="ECO:0007669"/>
    <property type="project" value="TreeGrafter"/>
</dbReference>
<evidence type="ECO:0000256" key="2">
    <source>
        <dbReference type="ARBA" id="ARBA00022448"/>
    </source>
</evidence>
<evidence type="ECO:0000256" key="5">
    <source>
        <dbReference type="ARBA" id="ARBA00023065"/>
    </source>
</evidence>
<evidence type="ECO:0000256" key="10">
    <source>
        <dbReference type="SAM" id="MobiDB-lite"/>
    </source>
</evidence>
<name>A0AAE1ZAJ4_SCHME</name>
<dbReference type="InterPro" id="IPR003280">
    <property type="entry name" value="2pore_dom_K_chnl"/>
</dbReference>
<feature type="transmembrane region" description="Helical" evidence="11">
    <location>
        <begin position="368"/>
        <end position="389"/>
    </location>
</feature>
<feature type="transmembrane region" description="Helical" evidence="11">
    <location>
        <begin position="193"/>
        <end position="211"/>
    </location>
</feature>
<dbReference type="PANTHER" id="PTHR11003">
    <property type="entry name" value="POTASSIUM CHANNEL, SUBFAMILY K"/>
    <property type="match status" value="1"/>
</dbReference>
<gene>
    <name evidence="13" type="ORF">MN116_005631</name>
</gene>
<organism evidence="13 14">
    <name type="scientific">Schistosoma mekongi</name>
    <name type="common">Parasitic worm</name>
    <dbReference type="NCBI Taxonomy" id="38744"/>
    <lineage>
        <taxon>Eukaryota</taxon>
        <taxon>Metazoa</taxon>
        <taxon>Spiralia</taxon>
        <taxon>Lophotrochozoa</taxon>
        <taxon>Platyhelminthes</taxon>
        <taxon>Trematoda</taxon>
        <taxon>Digenea</taxon>
        <taxon>Strigeidida</taxon>
        <taxon>Schistosomatoidea</taxon>
        <taxon>Schistosomatidae</taxon>
        <taxon>Schistosoma</taxon>
    </lineage>
</organism>
<keyword evidence="2 8" id="KW-0813">Transport</keyword>
<evidence type="ECO:0000313" key="13">
    <source>
        <dbReference type="EMBL" id="KAK4470600.1"/>
    </source>
</evidence>
<comment type="similarity">
    <text evidence="8">Belongs to the two pore domain potassium channel (TC 1.A.1.8) family.</text>
</comment>
<evidence type="ECO:0000256" key="9">
    <source>
        <dbReference type="SAM" id="Coils"/>
    </source>
</evidence>
<feature type="region of interest" description="Disordered" evidence="10">
    <location>
        <begin position="460"/>
        <end position="502"/>
    </location>
</feature>
<feature type="domain" description="Potassium channel" evidence="12">
    <location>
        <begin position="157"/>
        <end position="215"/>
    </location>
</feature>
<reference evidence="13" key="2">
    <citation type="journal article" date="2023" name="Infect Dis Poverty">
        <title>Chromosome-scale genome of the human blood fluke Schistosoma mekongi and its implications for public health.</title>
        <authorList>
            <person name="Zhou M."/>
            <person name="Xu L."/>
            <person name="Xu D."/>
            <person name="Chen W."/>
            <person name="Khan J."/>
            <person name="Hu Y."/>
            <person name="Huang H."/>
            <person name="Wei H."/>
            <person name="Zhang Y."/>
            <person name="Chusongsang P."/>
            <person name="Tanasarnprasert K."/>
            <person name="Hu X."/>
            <person name="Limpanont Y."/>
            <person name="Lv Z."/>
        </authorList>
    </citation>
    <scope>NUCLEOTIDE SEQUENCE</scope>
    <source>
        <strain evidence="13">LV_2022a</strain>
    </source>
</reference>
<sequence length="502" mass="57367">MLNKTQLTDDLNFTSKTITTDVIDEYGNSIVSSKRIKTHRHSGRYCIKLLKITIKNIGLTLLLIGYLCSGGYIFRSLELYNEAQDCYQRQKTFNDKLNSTTLRIIGTMKSLNTEQIDNTQTINDIIMTLLNNYADELYALDIKQSKNCSTILNTLDGSKWNLVNSIFFCVTVITTIGYGHIAPVTFWGRITCIIYAIIGIPLMLIYLAIIGNLLARGFRIIFLNLFCCRCFYDILKRKREQRRQRLREWEESLHEHEEEEAKRRGLPLPPKKIQFYNDDDDDDDDGDYLEIDDEDENIEGAKLHVPLTVSVIVLSIYTLFGAMLFPTWEDWSIADAAYFSFTTIATIGFGDLVPGNGRFTEGKTQTELLIGGLYLLFGLALLSMCLNLMKDEIVAKVHYICQCIGVKNKINKQNDENTTTNTTDNNTTTNKQQFIIHTINKQKQLPLNNKQLDNETKQLMKTSKTTTTTTTTATTNDNNSSNDNKYENNQHQYENQTFQGDG</sequence>
<evidence type="ECO:0000256" key="7">
    <source>
        <dbReference type="ARBA" id="ARBA00023303"/>
    </source>
</evidence>
<feature type="compositionally biased region" description="Low complexity" evidence="10">
    <location>
        <begin position="461"/>
        <end position="483"/>
    </location>
</feature>
<feature type="coiled-coil region" evidence="9">
    <location>
        <begin position="232"/>
        <end position="259"/>
    </location>
</feature>
<evidence type="ECO:0000259" key="12">
    <source>
        <dbReference type="Pfam" id="PF07885"/>
    </source>
</evidence>
<proteinExistence type="inferred from homology"/>
<dbReference type="GO" id="GO:0005886">
    <property type="term" value="C:plasma membrane"/>
    <property type="evidence" value="ECO:0007669"/>
    <property type="project" value="TreeGrafter"/>
</dbReference>
<reference evidence="13" key="1">
    <citation type="submission" date="2022-04" db="EMBL/GenBank/DDBJ databases">
        <authorList>
            <person name="Xu L."/>
            <person name="Lv Z."/>
        </authorList>
    </citation>
    <scope>NUCLEOTIDE SEQUENCE</scope>
    <source>
        <strain evidence="13">LV_2022a</strain>
    </source>
</reference>
<dbReference type="EMBL" id="JALJAT010000004">
    <property type="protein sequence ID" value="KAK4470600.1"/>
    <property type="molecule type" value="Genomic_DNA"/>
</dbReference>
<evidence type="ECO:0000256" key="1">
    <source>
        <dbReference type="ARBA" id="ARBA00004141"/>
    </source>
</evidence>
<dbReference type="PRINTS" id="PR01333">
    <property type="entry name" value="2POREKCHANEL"/>
</dbReference>
<dbReference type="InterPro" id="IPR013099">
    <property type="entry name" value="K_chnl_dom"/>
</dbReference>
<evidence type="ECO:0000313" key="14">
    <source>
        <dbReference type="Proteomes" id="UP001292079"/>
    </source>
</evidence>
<accession>A0AAE1ZAJ4</accession>
<evidence type="ECO:0000256" key="4">
    <source>
        <dbReference type="ARBA" id="ARBA00022989"/>
    </source>
</evidence>